<feature type="region of interest" description="Disordered" evidence="1">
    <location>
        <begin position="28"/>
        <end position="56"/>
    </location>
</feature>
<evidence type="ECO:0000256" key="1">
    <source>
        <dbReference type="SAM" id="MobiDB-lite"/>
    </source>
</evidence>
<keyword evidence="3" id="KW-1185">Reference proteome</keyword>
<dbReference type="EMBL" id="CAKMMF010000020">
    <property type="protein sequence ID" value="CAH1212540.1"/>
    <property type="molecule type" value="Genomic_DNA"/>
</dbReference>
<comment type="caution">
    <text evidence="2">The sequence shown here is derived from an EMBL/GenBank/DDBJ whole genome shotgun (WGS) entry which is preliminary data.</text>
</comment>
<dbReference type="RefSeq" id="WP_236343927.1">
    <property type="nucleotide sequence ID" value="NZ_CAKMMF010000020.1"/>
</dbReference>
<gene>
    <name evidence="2" type="ORF">PAECIP111893_03557</name>
</gene>
<organism evidence="2 3">
    <name type="scientific">Paenibacillus plantiphilus</name>
    <dbReference type="NCBI Taxonomy" id="2905650"/>
    <lineage>
        <taxon>Bacteria</taxon>
        <taxon>Bacillati</taxon>
        <taxon>Bacillota</taxon>
        <taxon>Bacilli</taxon>
        <taxon>Bacillales</taxon>
        <taxon>Paenibacillaceae</taxon>
        <taxon>Paenibacillus</taxon>
    </lineage>
</organism>
<sequence length="56" mass="6024">MRAGISYANEDDVDEYVDVDEYQNVEVDAATANKGENEGESYGTGGSELDSMVSAR</sequence>
<evidence type="ECO:0000313" key="3">
    <source>
        <dbReference type="Proteomes" id="UP000838686"/>
    </source>
</evidence>
<evidence type="ECO:0000313" key="2">
    <source>
        <dbReference type="EMBL" id="CAH1212540.1"/>
    </source>
</evidence>
<reference evidence="2" key="1">
    <citation type="submission" date="2022-01" db="EMBL/GenBank/DDBJ databases">
        <authorList>
            <person name="Criscuolo A."/>
        </authorList>
    </citation>
    <scope>NUCLEOTIDE SEQUENCE</scope>
    <source>
        <strain evidence="2">CIP111893</strain>
    </source>
</reference>
<protein>
    <recommendedName>
        <fullName evidence="4">DUF4025 domain-containing protein</fullName>
    </recommendedName>
</protein>
<proteinExistence type="predicted"/>
<name>A0ABN8GM83_9BACL</name>
<accession>A0ABN8GM83</accession>
<evidence type="ECO:0008006" key="4">
    <source>
        <dbReference type="Google" id="ProtNLM"/>
    </source>
</evidence>
<dbReference type="Proteomes" id="UP000838686">
    <property type="component" value="Unassembled WGS sequence"/>
</dbReference>